<feature type="compositionally biased region" description="Low complexity" evidence="1">
    <location>
        <begin position="86"/>
        <end position="102"/>
    </location>
</feature>
<keyword evidence="2" id="KW-1133">Transmembrane helix</keyword>
<feature type="compositionally biased region" description="Gly residues" evidence="1">
    <location>
        <begin position="433"/>
        <end position="443"/>
    </location>
</feature>
<dbReference type="RefSeq" id="WP_253771284.1">
    <property type="nucleotide sequence ID" value="NZ_JAMTCK010000006.1"/>
</dbReference>
<feature type="region of interest" description="Disordered" evidence="1">
    <location>
        <begin position="123"/>
        <end position="460"/>
    </location>
</feature>
<feature type="compositionally biased region" description="Low complexity" evidence="1">
    <location>
        <begin position="643"/>
        <end position="655"/>
    </location>
</feature>
<proteinExistence type="predicted"/>
<evidence type="ECO:0000313" key="3">
    <source>
        <dbReference type="EMBL" id="MCP2165909.1"/>
    </source>
</evidence>
<feature type="transmembrane region" description="Helical" evidence="2">
    <location>
        <begin position="6"/>
        <end position="28"/>
    </location>
</feature>
<gene>
    <name evidence="3" type="ORF">LX83_002768</name>
</gene>
<feature type="compositionally biased region" description="Basic and acidic residues" evidence="1">
    <location>
        <begin position="444"/>
        <end position="457"/>
    </location>
</feature>
<feature type="region of interest" description="Disordered" evidence="1">
    <location>
        <begin position="474"/>
        <end position="773"/>
    </location>
</feature>
<organism evidence="3 4">
    <name type="scientific">Goodfellowiella coeruleoviolacea</name>
    <dbReference type="NCBI Taxonomy" id="334858"/>
    <lineage>
        <taxon>Bacteria</taxon>
        <taxon>Bacillati</taxon>
        <taxon>Actinomycetota</taxon>
        <taxon>Actinomycetes</taxon>
        <taxon>Pseudonocardiales</taxon>
        <taxon>Pseudonocardiaceae</taxon>
        <taxon>Goodfellowiella</taxon>
    </lineage>
</organism>
<keyword evidence="2" id="KW-0472">Membrane</keyword>
<feature type="compositionally biased region" description="Low complexity" evidence="1">
    <location>
        <begin position="50"/>
        <end position="78"/>
    </location>
</feature>
<evidence type="ECO:0000313" key="4">
    <source>
        <dbReference type="Proteomes" id="UP001206128"/>
    </source>
</evidence>
<feature type="compositionally biased region" description="Pro residues" evidence="1">
    <location>
        <begin position="517"/>
        <end position="542"/>
    </location>
</feature>
<comment type="caution">
    <text evidence="3">The sequence shown here is derived from an EMBL/GenBank/DDBJ whole genome shotgun (WGS) entry which is preliminary data.</text>
</comment>
<feature type="compositionally biased region" description="Pro residues" evidence="1">
    <location>
        <begin position="567"/>
        <end position="579"/>
    </location>
</feature>
<feature type="compositionally biased region" description="Basic and acidic residues" evidence="1">
    <location>
        <begin position="155"/>
        <end position="164"/>
    </location>
</feature>
<sequence length="818" mass="83797">MVSLFWQVWLWSVLAFVLGVLLTWAFLVRPVSRRNRELTEELTEARARARSASAEAPASPATVKAAPAPAPEAPASGALVPDAPVSGAPTPGAPGARTASGTRYQEWGAEAEFDRPALVDDVLGQPDWANEPPSTPAGVTTMVPRNGGLSAGPDELDRPERPERTPSPADRLSGEPGRPSAEPDRPSGGRHGLIEDAPVAAGQERAGASATETTTVLGAIPAEAPAPPPSLGDESEPEVPVEQTTVLPVTSEELPDGPLSNESLSHEPRSATPRSATPRSATPLSDVPPARPTVPESAPTAPPELPVLDAGTTTPLLEPAGRGPARTSGESLLEGVPDGGGAQPGRRWPDPNAPAADHTAEQDGRTRTPDSGSRSQPDWDEDDRGAGYRDGGHREGGLRAGPTGRATWDSGSRDSGSRDSGSRDSGSRDSGSRDGGSPGGGARHGGDLSEEPARDVSSRAGSLRDLADFWDDAERHVDRGGAQPDEAGSALWPDPSADQDRGQPPIAPESTHALNLPQPPLRPGPAQPPPGHRVPTQRPPATPESEARRSRSLFEPVVDPEPVRPKAMPPAAPPAPQPSAPQQGPAQQGPAHQGPVQPGSAPSGSAPSGSVQPGVGQPGAAQPGAAKPGAAKSTPPPARPRSAKATPAAAKATPAPAKPAPAPAERDAGQSLTGDQAGGQPFVPKLAPEAGRGERPELPQRRAGGNFPGGRTSKPAEPGRPAGADQSRSSSAGAGILPASGTPTRRRGSEFAPRAPFGPGSMLPKLDGAAPGPDFRVKATLTGRRYYTEDAAGFGETRADVWFRTVNDAERAGFRPAS</sequence>
<feature type="compositionally biased region" description="Basic and acidic residues" evidence="1">
    <location>
        <begin position="384"/>
        <end position="397"/>
    </location>
</feature>
<dbReference type="AlphaFoldDB" id="A0AAE3GEK7"/>
<evidence type="ECO:0000256" key="1">
    <source>
        <dbReference type="SAM" id="MobiDB-lite"/>
    </source>
</evidence>
<accession>A0AAE3GEK7</accession>
<evidence type="ECO:0000256" key="2">
    <source>
        <dbReference type="SAM" id="Phobius"/>
    </source>
</evidence>
<feature type="compositionally biased region" description="Basic and acidic residues" evidence="1">
    <location>
        <begin position="691"/>
        <end position="700"/>
    </location>
</feature>
<keyword evidence="2" id="KW-0812">Transmembrane</keyword>
<name>A0AAE3GEK7_9PSEU</name>
<dbReference type="EMBL" id="JAMTCK010000006">
    <property type="protein sequence ID" value="MCP2165909.1"/>
    <property type="molecule type" value="Genomic_DNA"/>
</dbReference>
<reference evidence="3" key="1">
    <citation type="submission" date="2022-06" db="EMBL/GenBank/DDBJ databases">
        <title>Genomic Encyclopedia of Archaeal and Bacterial Type Strains, Phase II (KMG-II): from individual species to whole genera.</title>
        <authorList>
            <person name="Goeker M."/>
        </authorList>
    </citation>
    <scope>NUCLEOTIDE SEQUENCE</scope>
    <source>
        <strain evidence="3">DSM 43935</strain>
    </source>
</reference>
<feature type="compositionally biased region" description="Polar residues" evidence="1">
    <location>
        <begin position="272"/>
        <end position="283"/>
    </location>
</feature>
<feature type="compositionally biased region" description="Low complexity" evidence="1">
    <location>
        <begin position="580"/>
        <end position="633"/>
    </location>
</feature>
<protein>
    <submittedName>
        <fullName evidence="3">Uncharacterized protein</fullName>
    </submittedName>
</protein>
<dbReference type="Proteomes" id="UP001206128">
    <property type="component" value="Unassembled WGS sequence"/>
</dbReference>
<feature type="compositionally biased region" description="Basic and acidic residues" evidence="1">
    <location>
        <begin position="358"/>
        <end position="368"/>
    </location>
</feature>
<keyword evidence="4" id="KW-1185">Reference proteome</keyword>
<feature type="region of interest" description="Disordered" evidence="1">
    <location>
        <begin position="49"/>
        <end position="102"/>
    </location>
</feature>
<feature type="compositionally biased region" description="Basic and acidic residues" evidence="1">
    <location>
        <begin position="411"/>
        <end position="432"/>
    </location>
</feature>